<dbReference type="STRING" id="1288826.MSNKSG1_03210"/>
<sequence>MKKEKSDGERSNRTSFLRVLKTVLAAAIGVQSRKNLEQDSQQASFRHYVAAGIILISTFIATLVCIVLLVVHFTG</sequence>
<evidence type="ECO:0008006" key="4">
    <source>
        <dbReference type="Google" id="ProtNLM"/>
    </source>
</evidence>
<keyword evidence="1" id="KW-0472">Membrane</keyword>
<comment type="caution">
    <text evidence="2">The sequence shown here is derived from an EMBL/GenBank/DDBJ whole genome shotgun (WGS) entry which is preliminary data.</text>
</comment>
<feature type="transmembrane region" description="Helical" evidence="1">
    <location>
        <begin position="48"/>
        <end position="73"/>
    </location>
</feature>
<dbReference type="EMBL" id="APAT01000009">
    <property type="protein sequence ID" value="EMP56885.1"/>
    <property type="molecule type" value="Genomic_DNA"/>
</dbReference>
<accession>M7CXC8</accession>
<name>M7CXC8_9GAMM</name>
<reference evidence="2 3" key="1">
    <citation type="journal article" date="2013" name="Genome Announc.">
        <title>Genome Sequence of Hydrothermal Arsenic-Respiring Bacterium Marinobacter santoriniensis NKSG1T.</title>
        <authorList>
            <person name="Handley K.M."/>
            <person name="Upton M."/>
            <person name="Beatson S.A."/>
            <person name="Hery M."/>
            <person name="Lloyd J.R."/>
        </authorList>
    </citation>
    <scope>NUCLEOTIDE SEQUENCE [LARGE SCALE GENOMIC DNA]</scope>
    <source>
        <strain evidence="2 3">NKSG1</strain>
    </source>
</reference>
<gene>
    <name evidence="2" type="ORF">MSNKSG1_03210</name>
</gene>
<evidence type="ECO:0000256" key="1">
    <source>
        <dbReference type="SAM" id="Phobius"/>
    </source>
</evidence>
<dbReference type="AlphaFoldDB" id="M7CXC8"/>
<keyword evidence="1" id="KW-0812">Transmembrane</keyword>
<dbReference type="OrthoDB" id="5625885at2"/>
<dbReference type="RefSeq" id="WP_008937799.1">
    <property type="nucleotide sequence ID" value="NZ_APAT01000009.1"/>
</dbReference>
<protein>
    <recommendedName>
        <fullName evidence="4">DUF2970 domain-containing protein</fullName>
    </recommendedName>
</protein>
<evidence type="ECO:0000313" key="3">
    <source>
        <dbReference type="Proteomes" id="UP000011960"/>
    </source>
</evidence>
<keyword evidence="3" id="KW-1185">Reference proteome</keyword>
<dbReference type="Pfam" id="PF11174">
    <property type="entry name" value="DUF2970"/>
    <property type="match status" value="1"/>
</dbReference>
<proteinExistence type="predicted"/>
<dbReference type="Proteomes" id="UP000011960">
    <property type="component" value="Unassembled WGS sequence"/>
</dbReference>
<organism evidence="2 3">
    <name type="scientific">Marinobacter santoriniensis NKSG1</name>
    <dbReference type="NCBI Taxonomy" id="1288826"/>
    <lineage>
        <taxon>Bacteria</taxon>
        <taxon>Pseudomonadati</taxon>
        <taxon>Pseudomonadota</taxon>
        <taxon>Gammaproteobacteria</taxon>
        <taxon>Pseudomonadales</taxon>
        <taxon>Marinobacteraceae</taxon>
        <taxon>Marinobacter</taxon>
    </lineage>
</organism>
<keyword evidence="1" id="KW-1133">Transmembrane helix</keyword>
<evidence type="ECO:0000313" key="2">
    <source>
        <dbReference type="EMBL" id="EMP56885.1"/>
    </source>
</evidence>
<dbReference type="InterPro" id="IPR021344">
    <property type="entry name" value="DUF2970"/>
</dbReference>
<dbReference type="PATRIC" id="fig|1288826.3.peg.615"/>